<dbReference type="EMBL" id="LS483447">
    <property type="protein sequence ID" value="SQH73957.1"/>
    <property type="molecule type" value="Genomic_DNA"/>
</dbReference>
<keyword evidence="2" id="KW-1185">Reference proteome</keyword>
<dbReference type="AlphaFoldDB" id="A0A2X4Q1H2"/>
<evidence type="ECO:0000313" key="1">
    <source>
        <dbReference type="EMBL" id="SQH73957.1"/>
    </source>
</evidence>
<gene>
    <name evidence="1" type="ORF">NCTC12858_01838</name>
</gene>
<dbReference type="KEGG" id="pcre:NCTC12858_01838"/>
<organism evidence="1 2">
    <name type="scientific">Porphyromonas crevioricanis</name>
    <dbReference type="NCBI Taxonomy" id="393921"/>
    <lineage>
        <taxon>Bacteria</taxon>
        <taxon>Pseudomonadati</taxon>
        <taxon>Bacteroidota</taxon>
        <taxon>Bacteroidia</taxon>
        <taxon>Bacteroidales</taxon>
        <taxon>Porphyromonadaceae</taxon>
        <taxon>Porphyromonas</taxon>
    </lineage>
</organism>
<dbReference type="RefSeq" id="WP_023936297.1">
    <property type="nucleotide sequence ID" value="NZ_FUXH01000003.1"/>
</dbReference>
<dbReference type="Proteomes" id="UP000249300">
    <property type="component" value="Chromosome 1"/>
</dbReference>
<accession>A0A2X4Q1H2</accession>
<reference evidence="1 2" key="1">
    <citation type="submission" date="2018-06" db="EMBL/GenBank/DDBJ databases">
        <authorList>
            <consortium name="Pathogen Informatics"/>
            <person name="Doyle S."/>
        </authorList>
    </citation>
    <scope>NUCLEOTIDE SEQUENCE [LARGE SCALE GENOMIC DNA]</scope>
    <source>
        <strain evidence="1 2">NCTC12858</strain>
    </source>
</reference>
<sequence length="147" mass="16754">MEQGKEISIIKDLFRQIPSMLESKQSALVLHDLFLQVDRATGELQVYGDGDSLLASKVIFSWIEEGATEPDERIIGQLRGIVQDLQQEEYFEQSCFDQPFSVQLVHDDFSLIEELLFIDGAIVRIDDPLLKGYSEELDKFISELLAD</sequence>
<name>A0A2X4Q1H2_9PORP</name>
<evidence type="ECO:0000313" key="2">
    <source>
        <dbReference type="Proteomes" id="UP000249300"/>
    </source>
</evidence>
<protein>
    <submittedName>
        <fullName evidence="1">Uncharacterized protein</fullName>
    </submittedName>
</protein>
<proteinExistence type="predicted"/>